<dbReference type="Gene3D" id="1.10.10.60">
    <property type="entry name" value="Homeodomain-like"/>
    <property type="match status" value="1"/>
</dbReference>
<dbReference type="Pfam" id="PF00440">
    <property type="entry name" value="TetR_N"/>
    <property type="match status" value="1"/>
</dbReference>
<feature type="domain" description="HTH tetR-type" evidence="3">
    <location>
        <begin position="8"/>
        <end position="68"/>
    </location>
</feature>
<accession>A0A5P0ZJJ5</accession>
<dbReference type="AlphaFoldDB" id="A0A5P0ZJJ5"/>
<protein>
    <submittedName>
        <fullName evidence="4">TetR/AcrR family transcriptional regulator</fullName>
    </submittedName>
</protein>
<name>A0A5P0ZJJ5_9LACO</name>
<evidence type="ECO:0000313" key="4">
    <source>
        <dbReference type="EMBL" id="MQS53244.1"/>
    </source>
</evidence>
<evidence type="ECO:0000313" key="5">
    <source>
        <dbReference type="Proteomes" id="UP000380386"/>
    </source>
</evidence>
<keyword evidence="1 2" id="KW-0238">DNA-binding</keyword>
<feature type="DNA-binding region" description="H-T-H motif" evidence="2">
    <location>
        <begin position="31"/>
        <end position="50"/>
    </location>
</feature>
<sequence length="199" mass="22598">MAQRRRGKELEDAILTSTWQLLQTTGYTPMTMDDIAGTAHTNKNAIYRRWNTKLEVTAAAIRKFSPVAEVFASLKAPNNGSLRADLIELMNIPLTLIRPIGLKNIKGALRDALPNFSKANAESYRRIFAENILRNYLMTILQNAYKRGEVKTDPETFPETVINMPIFLLITRIISEDHYDQETVLMFVNKILVPVFAAQ</sequence>
<gene>
    <name evidence="4" type="ORF">FHL02_09440</name>
</gene>
<comment type="caution">
    <text evidence="4">The sequence shown here is derived from an EMBL/GenBank/DDBJ whole genome shotgun (WGS) entry which is preliminary data.</text>
</comment>
<evidence type="ECO:0000256" key="1">
    <source>
        <dbReference type="ARBA" id="ARBA00023125"/>
    </source>
</evidence>
<dbReference type="Gene3D" id="1.10.357.10">
    <property type="entry name" value="Tetracycline Repressor, domain 2"/>
    <property type="match status" value="1"/>
</dbReference>
<dbReference type="GO" id="GO:0003677">
    <property type="term" value="F:DNA binding"/>
    <property type="evidence" value="ECO:0007669"/>
    <property type="project" value="UniProtKB-UniRule"/>
</dbReference>
<dbReference type="Proteomes" id="UP000380386">
    <property type="component" value="Unassembled WGS sequence"/>
</dbReference>
<dbReference type="PROSITE" id="PS50977">
    <property type="entry name" value="HTH_TETR_2"/>
    <property type="match status" value="1"/>
</dbReference>
<organism evidence="4 5">
    <name type="scientific">Companilactobacillus mishanensis</name>
    <dbReference type="NCBI Taxonomy" id="2486008"/>
    <lineage>
        <taxon>Bacteria</taxon>
        <taxon>Bacillati</taxon>
        <taxon>Bacillota</taxon>
        <taxon>Bacilli</taxon>
        <taxon>Lactobacillales</taxon>
        <taxon>Lactobacillaceae</taxon>
        <taxon>Companilactobacillus</taxon>
    </lineage>
</organism>
<dbReference type="InterPro" id="IPR001647">
    <property type="entry name" value="HTH_TetR"/>
</dbReference>
<dbReference type="SUPFAM" id="SSF48498">
    <property type="entry name" value="Tetracyclin repressor-like, C-terminal domain"/>
    <property type="match status" value="1"/>
</dbReference>
<dbReference type="EMBL" id="VDFM01000013">
    <property type="protein sequence ID" value="MQS53244.1"/>
    <property type="molecule type" value="Genomic_DNA"/>
</dbReference>
<dbReference type="OrthoDB" id="9796019at2"/>
<proteinExistence type="predicted"/>
<evidence type="ECO:0000259" key="3">
    <source>
        <dbReference type="PROSITE" id="PS50977"/>
    </source>
</evidence>
<reference evidence="4 5" key="1">
    <citation type="journal article" date="2019" name="Syst. Appl. Microbiol.">
        <title>Polyphasic characterization of two novel Lactobacillus spp. isolated from blown salami packages: Description of Lactobacillus halodurans sp. nov. and Lactobacillus salsicarnum sp. nov.</title>
        <authorList>
            <person name="Schuster J.A."/>
            <person name="Klingl A."/>
            <person name="Vogel R.F."/>
            <person name="Ehrmann M.A."/>
        </authorList>
    </citation>
    <scope>NUCLEOTIDE SEQUENCE [LARGE SCALE GENOMIC DNA]</scope>
    <source>
        <strain evidence="4 5">TMW 1.2118</strain>
    </source>
</reference>
<dbReference type="InterPro" id="IPR036271">
    <property type="entry name" value="Tet_transcr_reg_TetR-rel_C_sf"/>
</dbReference>
<dbReference type="InterPro" id="IPR009057">
    <property type="entry name" value="Homeodomain-like_sf"/>
</dbReference>
<dbReference type="RefSeq" id="WP_153383744.1">
    <property type="nucleotide sequence ID" value="NZ_VDFM01000013.1"/>
</dbReference>
<evidence type="ECO:0000256" key="2">
    <source>
        <dbReference type="PROSITE-ProRule" id="PRU00335"/>
    </source>
</evidence>
<dbReference type="SUPFAM" id="SSF46689">
    <property type="entry name" value="Homeodomain-like"/>
    <property type="match status" value="1"/>
</dbReference>